<keyword evidence="4" id="KW-1185">Reference proteome</keyword>
<evidence type="ECO:0000313" key="4">
    <source>
        <dbReference type="Proteomes" id="UP001152798"/>
    </source>
</evidence>
<evidence type="ECO:0000313" key="3">
    <source>
        <dbReference type="EMBL" id="CAH1395014.1"/>
    </source>
</evidence>
<dbReference type="Proteomes" id="UP001152798">
    <property type="component" value="Chromosome 3"/>
</dbReference>
<dbReference type="PANTHER" id="PTHR13318">
    <property type="entry name" value="PARTNER OF PAIRED, ISOFORM B-RELATED"/>
    <property type="match status" value="1"/>
</dbReference>
<dbReference type="InterPro" id="IPR001810">
    <property type="entry name" value="F-box_dom"/>
</dbReference>
<dbReference type="SUPFAM" id="SSF81383">
    <property type="entry name" value="F-box domain"/>
    <property type="match status" value="1"/>
</dbReference>
<name>A0A9P0EH12_NEZVI</name>
<organism evidence="3 4">
    <name type="scientific">Nezara viridula</name>
    <name type="common">Southern green stink bug</name>
    <name type="synonym">Cimex viridulus</name>
    <dbReference type="NCBI Taxonomy" id="85310"/>
    <lineage>
        <taxon>Eukaryota</taxon>
        <taxon>Metazoa</taxon>
        <taxon>Ecdysozoa</taxon>
        <taxon>Arthropoda</taxon>
        <taxon>Hexapoda</taxon>
        <taxon>Insecta</taxon>
        <taxon>Pterygota</taxon>
        <taxon>Neoptera</taxon>
        <taxon>Paraneoptera</taxon>
        <taxon>Hemiptera</taxon>
        <taxon>Heteroptera</taxon>
        <taxon>Panheteroptera</taxon>
        <taxon>Pentatomomorpha</taxon>
        <taxon>Pentatomoidea</taxon>
        <taxon>Pentatomidae</taxon>
        <taxon>Pentatominae</taxon>
        <taxon>Nezara</taxon>
    </lineage>
</organism>
<protein>
    <recommendedName>
        <fullName evidence="2">F-box domain-containing protein</fullName>
    </recommendedName>
</protein>
<dbReference type="InterPro" id="IPR006553">
    <property type="entry name" value="Leu-rich_rpt_Cys-con_subtyp"/>
</dbReference>
<feature type="domain" description="F-box" evidence="2">
    <location>
        <begin position="110"/>
        <end position="156"/>
    </location>
</feature>
<gene>
    <name evidence="3" type="ORF">NEZAVI_LOCUS5361</name>
</gene>
<dbReference type="OrthoDB" id="2095648at2759"/>
<dbReference type="GO" id="GO:0019005">
    <property type="term" value="C:SCF ubiquitin ligase complex"/>
    <property type="evidence" value="ECO:0007669"/>
    <property type="project" value="TreeGrafter"/>
</dbReference>
<evidence type="ECO:0000259" key="2">
    <source>
        <dbReference type="PROSITE" id="PS50181"/>
    </source>
</evidence>
<dbReference type="SMART" id="SM00367">
    <property type="entry name" value="LRR_CC"/>
    <property type="match status" value="4"/>
</dbReference>
<accession>A0A9P0EH12</accession>
<dbReference type="Gene3D" id="3.80.10.10">
    <property type="entry name" value="Ribonuclease Inhibitor"/>
    <property type="match status" value="1"/>
</dbReference>
<dbReference type="AlphaFoldDB" id="A0A9P0EH12"/>
<sequence length="439" mass="50473">MEKFLQEVYYEVDKDKMDELKKSDNNNSWSVDHALSFDEMKDLGVDVLPEKIGLLPERKKRERSGKNEDFIYNDLAACEAREYEESQKCKLIKSEQFIYRQKLKALNISKDVFSTLSDEMVLGVFNYFSHEDLKVTAQVSRRFRRLAYDESLWPRIDLASKSLSSNSLAYIMKRGVKILRLKEAKVHSPVWSKQLGLRMSDFSSKIEYLDMSYCLISTEDLTIFLSKCENLKKLSLESCELSVEVCSEIAKNRDLNTLNLAMVEGLDLKGLELICASCKRLESINVAWTKLSKEAVNMFVDSITSEISSLNLSGLQYSLNDDQLATLTKRCPNIKELDISDCLEITSSSLSMIADHLPNIKSLSISRCYKIDPKVLLNTMEKFSSLRSLNAFRQIGNQEARDLETNYNLLRVNKEYFSTISRPTVGLRRTSIWLVKCRE</sequence>
<proteinExistence type="predicted"/>
<dbReference type="EMBL" id="OV725079">
    <property type="protein sequence ID" value="CAH1395014.1"/>
    <property type="molecule type" value="Genomic_DNA"/>
</dbReference>
<dbReference type="InterPro" id="IPR036047">
    <property type="entry name" value="F-box-like_dom_sf"/>
</dbReference>
<dbReference type="InterPro" id="IPR032675">
    <property type="entry name" value="LRR_dom_sf"/>
</dbReference>
<dbReference type="GO" id="GO:0031146">
    <property type="term" value="P:SCF-dependent proteasomal ubiquitin-dependent protein catabolic process"/>
    <property type="evidence" value="ECO:0007669"/>
    <property type="project" value="TreeGrafter"/>
</dbReference>
<evidence type="ECO:0000256" key="1">
    <source>
        <dbReference type="ARBA" id="ARBA00022786"/>
    </source>
</evidence>
<dbReference type="SUPFAM" id="SSF52047">
    <property type="entry name" value="RNI-like"/>
    <property type="match status" value="1"/>
</dbReference>
<keyword evidence="1" id="KW-0833">Ubl conjugation pathway</keyword>
<dbReference type="PROSITE" id="PS50181">
    <property type="entry name" value="FBOX"/>
    <property type="match status" value="1"/>
</dbReference>
<reference evidence="3" key="1">
    <citation type="submission" date="2022-01" db="EMBL/GenBank/DDBJ databases">
        <authorList>
            <person name="King R."/>
        </authorList>
    </citation>
    <scope>NUCLEOTIDE SEQUENCE</scope>
</reference>
<dbReference type="Pfam" id="PF12937">
    <property type="entry name" value="F-box-like"/>
    <property type="match status" value="1"/>
</dbReference>